<dbReference type="PANTHER" id="PTHR48043:SF143">
    <property type="entry name" value="UDP-GLUCURONOSYLTRANSFERASE"/>
    <property type="match status" value="1"/>
</dbReference>
<dbReference type="Proteomes" id="UP000095284">
    <property type="component" value="Unplaced"/>
</dbReference>
<accession>A0A1I7SCY2</accession>
<keyword evidence="6" id="KW-0812">Transmembrane</keyword>
<dbReference type="EMBL" id="CAJFDI010000002">
    <property type="protein sequence ID" value="CAD5213756.1"/>
    <property type="molecule type" value="Genomic_DNA"/>
</dbReference>
<evidence type="ECO:0000313" key="8">
    <source>
        <dbReference type="EMBL" id="CAD5213756.1"/>
    </source>
</evidence>
<comment type="catalytic activity">
    <reaction evidence="5">
        <text>glucuronate acceptor + UDP-alpha-D-glucuronate = acceptor beta-D-glucuronoside + UDP + H(+)</text>
        <dbReference type="Rhea" id="RHEA:21032"/>
        <dbReference type="ChEBI" id="CHEBI:15378"/>
        <dbReference type="ChEBI" id="CHEBI:58052"/>
        <dbReference type="ChEBI" id="CHEBI:58223"/>
        <dbReference type="ChEBI" id="CHEBI:132367"/>
        <dbReference type="ChEBI" id="CHEBI:132368"/>
        <dbReference type="EC" id="2.4.1.17"/>
    </reaction>
</comment>
<dbReference type="InterPro" id="IPR002213">
    <property type="entry name" value="UDP_glucos_trans"/>
</dbReference>
<evidence type="ECO:0000256" key="7">
    <source>
        <dbReference type="SAM" id="SignalP"/>
    </source>
</evidence>
<feature type="chain" id="PRO_5035359906" description="glucuronosyltransferase" evidence="7">
    <location>
        <begin position="22"/>
        <end position="522"/>
    </location>
</feature>
<dbReference type="EMBL" id="CAJFCV020000002">
    <property type="protein sequence ID" value="CAG9093266.1"/>
    <property type="molecule type" value="Genomic_DNA"/>
</dbReference>
<proteinExistence type="inferred from homology"/>
<evidence type="ECO:0000313" key="9">
    <source>
        <dbReference type="Proteomes" id="UP000095284"/>
    </source>
</evidence>
<evidence type="ECO:0000256" key="1">
    <source>
        <dbReference type="ARBA" id="ARBA00009995"/>
    </source>
</evidence>
<evidence type="ECO:0000256" key="3">
    <source>
        <dbReference type="ARBA" id="ARBA00022676"/>
    </source>
</evidence>
<keyword evidence="6" id="KW-1133">Transmembrane helix</keyword>
<evidence type="ECO:0000313" key="11">
    <source>
        <dbReference type="WBParaSite" id="BXY_1088600.1"/>
    </source>
</evidence>
<keyword evidence="7" id="KW-0732">Signal</keyword>
<dbReference type="SUPFAM" id="SSF53756">
    <property type="entry name" value="UDP-Glycosyltransferase/glycogen phosphorylase"/>
    <property type="match status" value="1"/>
</dbReference>
<keyword evidence="10" id="KW-1185">Reference proteome</keyword>
<keyword evidence="6" id="KW-0472">Membrane</keyword>
<organism evidence="9 11">
    <name type="scientific">Bursaphelenchus xylophilus</name>
    <name type="common">Pinewood nematode worm</name>
    <name type="synonym">Aphelenchoides xylophilus</name>
    <dbReference type="NCBI Taxonomy" id="6326"/>
    <lineage>
        <taxon>Eukaryota</taxon>
        <taxon>Metazoa</taxon>
        <taxon>Ecdysozoa</taxon>
        <taxon>Nematoda</taxon>
        <taxon>Chromadorea</taxon>
        <taxon>Rhabditida</taxon>
        <taxon>Tylenchina</taxon>
        <taxon>Tylenchomorpha</taxon>
        <taxon>Aphelenchoidea</taxon>
        <taxon>Aphelenchoididae</taxon>
        <taxon>Bursaphelenchus</taxon>
    </lineage>
</organism>
<evidence type="ECO:0000256" key="5">
    <source>
        <dbReference type="ARBA" id="ARBA00047475"/>
    </source>
</evidence>
<evidence type="ECO:0000256" key="4">
    <source>
        <dbReference type="ARBA" id="ARBA00022679"/>
    </source>
</evidence>
<sequence>MIISTVWLNVLLLGLSSCVFGDKILLLNSARIGQSHIFFMGKIADVLVEAGHNVTFYQQAAFTSLTKIGAKKAQVIVRPCEVGCRDQPADNVWGHGDEMLENGAFLGVYGITMGLACESQLKDDSLTDMLRAQNYKLVIAEHFDFCAYAIAEKAGIKKLITASAVMIQPPILEQMGNPINLAFTPGLDDDHGSEMTYLQRAKSLLMYRTKREFWHECFERPIIEAIHKFYRADFDIAEAIAKSSYVFVNIDEHLAFQQPLGEKFVYIGGIGEHMGRDHVLPEDFQRIVDNARKGVILVSFGTVAQSYLLPEDTKRELIKVFKAFPDYDFIWKYEVDDDIAANLSNVQKVKWTPQSDLLAHPKLLAFVTHGGLNSVSESAHKGKPFVCVPLFADQNHDCFAAQEKGLAVMVEKTEMTKENLVHALKVVLQESYQQRSLEFAKMMADKPFQPKERVIGFVKHALKHDVSSTLDLPGRKLSILQYHFVDVIVPLTVVVLVAVYIACVVVKRAIIAILYLNKSKVE</sequence>
<dbReference type="Proteomes" id="UP000582659">
    <property type="component" value="Unassembled WGS sequence"/>
</dbReference>
<comment type="similarity">
    <text evidence="1">Belongs to the UDP-glycosyltransferase family.</text>
</comment>
<dbReference type="SMR" id="A0A1I7SCY2"/>
<reference evidence="11" key="1">
    <citation type="submission" date="2016-11" db="UniProtKB">
        <authorList>
            <consortium name="WormBaseParasite"/>
        </authorList>
    </citation>
    <scope>IDENTIFICATION</scope>
</reference>
<dbReference type="PANTHER" id="PTHR48043">
    <property type="entry name" value="EG:EG0003.4 PROTEIN-RELATED"/>
    <property type="match status" value="1"/>
</dbReference>
<dbReference type="WBParaSite" id="BXY_1088600.1">
    <property type="protein sequence ID" value="BXY_1088600.1"/>
    <property type="gene ID" value="BXY_1088600"/>
</dbReference>
<dbReference type="InterPro" id="IPR050271">
    <property type="entry name" value="UDP-glycosyltransferase"/>
</dbReference>
<dbReference type="Pfam" id="PF00201">
    <property type="entry name" value="UDPGT"/>
    <property type="match status" value="1"/>
</dbReference>
<evidence type="ECO:0000256" key="2">
    <source>
        <dbReference type="ARBA" id="ARBA00012544"/>
    </source>
</evidence>
<keyword evidence="4" id="KW-0808">Transferase</keyword>
<feature type="transmembrane region" description="Helical" evidence="6">
    <location>
        <begin position="487"/>
        <end position="516"/>
    </location>
</feature>
<dbReference type="AlphaFoldDB" id="A0A1I7SCY2"/>
<name>A0A1I7SCY2_BURXY</name>
<dbReference type="eggNOG" id="KOG1192">
    <property type="taxonomic scope" value="Eukaryota"/>
</dbReference>
<dbReference type="FunFam" id="3.40.50.2000:FF:000021">
    <property type="entry name" value="UDP-glucuronosyltransferase"/>
    <property type="match status" value="1"/>
</dbReference>
<dbReference type="Gene3D" id="3.40.50.2000">
    <property type="entry name" value="Glycogen Phosphorylase B"/>
    <property type="match status" value="2"/>
</dbReference>
<gene>
    <name evidence="8" type="ORF">BXYJ_LOCUS3189</name>
</gene>
<dbReference type="Proteomes" id="UP000659654">
    <property type="component" value="Unassembled WGS sequence"/>
</dbReference>
<evidence type="ECO:0000256" key="6">
    <source>
        <dbReference type="SAM" id="Phobius"/>
    </source>
</evidence>
<protein>
    <recommendedName>
        <fullName evidence="2">glucuronosyltransferase</fullName>
        <ecNumber evidence="2">2.4.1.17</ecNumber>
    </recommendedName>
</protein>
<dbReference type="OrthoDB" id="5835829at2759"/>
<dbReference type="GO" id="GO:0015020">
    <property type="term" value="F:glucuronosyltransferase activity"/>
    <property type="evidence" value="ECO:0007669"/>
    <property type="project" value="UniProtKB-EC"/>
</dbReference>
<feature type="signal peptide" evidence="7">
    <location>
        <begin position="1"/>
        <end position="21"/>
    </location>
</feature>
<keyword evidence="3" id="KW-0328">Glycosyltransferase</keyword>
<dbReference type="EC" id="2.4.1.17" evidence="2"/>
<evidence type="ECO:0000313" key="10">
    <source>
        <dbReference type="Proteomes" id="UP000659654"/>
    </source>
</evidence>
<dbReference type="CDD" id="cd03784">
    <property type="entry name" value="GT1_Gtf-like"/>
    <property type="match status" value="1"/>
</dbReference>
<reference evidence="8" key="2">
    <citation type="submission" date="2020-09" db="EMBL/GenBank/DDBJ databases">
        <authorList>
            <person name="Kikuchi T."/>
        </authorList>
    </citation>
    <scope>NUCLEOTIDE SEQUENCE</scope>
    <source>
        <strain evidence="8">Ka4C1</strain>
    </source>
</reference>